<dbReference type="Gene3D" id="3.30.10.10">
    <property type="entry name" value="Trypsin Inhibitor V, subunit A"/>
    <property type="match status" value="1"/>
</dbReference>
<evidence type="ECO:0000256" key="3">
    <source>
        <dbReference type="ARBA" id="ARBA00022900"/>
    </source>
</evidence>
<gene>
    <name evidence="4" type="ORF">CTI12_AA464550</name>
</gene>
<evidence type="ECO:0000256" key="1">
    <source>
        <dbReference type="ARBA" id="ARBA00008210"/>
    </source>
</evidence>
<dbReference type="STRING" id="35608.A0A2U1LR87"/>
<comment type="caution">
    <text evidence="4">The sequence shown here is derived from an EMBL/GenBank/DDBJ whole genome shotgun (WGS) entry which is preliminary data.</text>
</comment>
<organism evidence="4 5">
    <name type="scientific">Artemisia annua</name>
    <name type="common">Sweet wormwood</name>
    <dbReference type="NCBI Taxonomy" id="35608"/>
    <lineage>
        <taxon>Eukaryota</taxon>
        <taxon>Viridiplantae</taxon>
        <taxon>Streptophyta</taxon>
        <taxon>Embryophyta</taxon>
        <taxon>Tracheophyta</taxon>
        <taxon>Spermatophyta</taxon>
        <taxon>Magnoliopsida</taxon>
        <taxon>eudicotyledons</taxon>
        <taxon>Gunneridae</taxon>
        <taxon>Pentapetalae</taxon>
        <taxon>asterids</taxon>
        <taxon>campanulids</taxon>
        <taxon>Asterales</taxon>
        <taxon>Asteraceae</taxon>
        <taxon>Asteroideae</taxon>
        <taxon>Anthemideae</taxon>
        <taxon>Artemisiinae</taxon>
        <taxon>Artemisia</taxon>
    </lineage>
</organism>
<reference evidence="4 5" key="1">
    <citation type="journal article" date="2018" name="Mol. Plant">
        <title>The genome of Artemisia annua provides insight into the evolution of Asteraceae family and artemisinin biosynthesis.</title>
        <authorList>
            <person name="Shen Q."/>
            <person name="Zhang L."/>
            <person name="Liao Z."/>
            <person name="Wang S."/>
            <person name="Yan T."/>
            <person name="Shi P."/>
            <person name="Liu M."/>
            <person name="Fu X."/>
            <person name="Pan Q."/>
            <person name="Wang Y."/>
            <person name="Lv Z."/>
            <person name="Lu X."/>
            <person name="Zhang F."/>
            <person name="Jiang W."/>
            <person name="Ma Y."/>
            <person name="Chen M."/>
            <person name="Hao X."/>
            <person name="Li L."/>
            <person name="Tang Y."/>
            <person name="Lv G."/>
            <person name="Zhou Y."/>
            <person name="Sun X."/>
            <person name="Brodelius P.E."/>
            <person name="Rose J.K.C."/>
            <person name="Tang K."/>
        </authorList>
    </citation>
    <scope>NUCLEOTIDE SEQUENCE [LARGE SCALE GENOMIC DNA]</scope>
    <source>
        <strain evidence="5">cv. Huhao1</strain>
        <tissue evidence="4">Leaf</tissue>
    </source>
</reference>
<dbReference type="EMBL" id="PKPP01008140">
    <property type="protein sequence ID" value="PWA51494.1"/>
    <property type="molecule type" value="Genomic_DNA"/>
</dbReference>
<keyword evidence="5" id="KW-1185">Reference proteome</keyword>
<name>A0A2U1LR87_ARTAN</name>
<keyword evidence="3" id="KW-0722">Serine protease inhibitor</keyword>
<evidence type="ECO:0000313" key="4">
    <source>
        <dbReference type="EMBL" id="PWA51494.1"/>
    </source>
</evidence>
<evidence type="ECO:0000313" key="5">
    <source>
        <dbReference type="Proteomes" id="UP000245207"/>
    </source>
</evidence>
<proteinExistence type="inferred from homology"/>
<dbReference type="SUPFAM" id="SSF54654">
    <property type="entry name" value="CI-2 family of serine protease inhibitors"/>
    <property type="match status" value="1"/>
</dbReference>
<dbReference type="AlphaFoldDB" id="A0A2U1LR87"/>
<protein>
    <submittedName>
        <fullName evidence="4">Uncharacterized protein</fullName>
    </submittedName>
</protein>
<dbReference type="InterPro" id="IPR000864">
    <property type="entry name" value="Prot_inh_pot1"/>
</dbReference>
<dbReference type="GO" id="GO:0009611">
    <property type="term" value="P:response to wounding"/>
    <property type="evidence" value="ECO:0007669"/>
    <property type="project" value="InterPro"/>
</dbReference>
<evidence type="ECO:0000256" key="2">
    <source>
        <dbReference type="ARBA" id="ARBA00022690"/>
    </source>
</evidence>
<dbReference type="Pfam" id="PF00280">
    <property type="entry name" value="potato_inhibit"/>
    <property type="match status" value="1"/>
</dbReference>
<dbReference type="Proteomes" id="UP000245207">
    <property type="component" value="Unassembled WGS sequence"/>
</dbReference>
<keyword evidence="2" id="KW-0646">Protease inhibitor</keyword>
<accession>A0A2U1LR87</accession>
<comment type="similarity">
    <text evidence="1">Belongs to the protease inhibitor I13 (potato type I serine protease inhibitor) family.</text>
</comment>
<sequence>MSPYPPCTSEGQKYDVFKTWPEQLGETGYDVCKVIEKWNSNIKVVPIVWNMIRPMYWYTNRVWVNLDKPDGVVVEVPKIGCVFR</sequence>
<dbReference type="GO" id="GO:0004867">
    <property type="term" value="F:serine-type endopeptidase inhibitor activity"/>
    <property type="evidence" value="ECO:0007669"/>
    <property type="project" value="UniProtKB-KW"/>
</dbReference>
<dbReference type="InterPro" id="IPR036354">
    <property type="entry name" value="Prot_inh_pot1_sf"/>
</dbReference>